<keyword evidence="9 17" id="KW-0862">Zinc</keyword>
<protein>
    <recommendedName>
        <fullName evidence="15 17">UvrABC system protein A</fullName>
        <shortName evidence="17">UvrA protein</shortName>
    </recommendedName>
    <alternativeName>
        <fullName evidence="16 17">Excinuclease ABC subunit A</fullName>
    </alternativeName>
</protein>
<dbReference type="PANTHER" id="PTHR43152:SF3">
    <property type="entry name" value="UVRABC SYSTEM PROTEIN A"/>
    <property type="match status" value="1"/>
</dbReference>
<keyword evidence="8 17" id="KW-0863">Zinc-finger</keyword>
<keyword evidence="4 17" id="KW-0677">Repeat</keyword>
<dbReference type="PANTHER" id="PTHR43152">
    <property type="entry name" value="UVRABC SYSTEM PROTEIN A"/>
    <property type="match status" value="1"/>
</dbReference>
<name>B4VL53_9CYAN</name>
<dbReference type="Gene3D" id="1.10.8.280">
    <property type="entry name" value="ABC transporter ATPase domain-like"/>
    <property type="match status" value="1"/>
</dbReference>
<comment type="subcellular location">
    <subcellularLocation>
        <location evidence="1 17">Cytoplasm</location>
    </subcellularLocation>
</comment>
<evidence type="ECO:0000256" key="9">
    <source>
        <dbReference type="ARBA" id="ARBA00022833"/>
    </source>
</evidence>
<keyword evidence="10 17" id="KW-0067">ATP-binding</keyword>
<feature type="domain" description="ABC transporter" evidence="19">
    <location>
        <begin position="640"/>
        <end position="972"/>
    </location>
</feature>
<keyword evidence="5 17" id="KW-0547">Nucleotide-binding</keyword>
<evidence type="ECO:0000256" key="4">
    <source>
        <dbReference type="ARBA" id="ARBA00022737"/>
    </source>
</evidence>
<keyword evidence="11 17" id="KW-0267">Excision nuclease</keyword>
<dbReference type="NCBIfam" id="NF001503">
    <property type="entry name" value="PRK00349.1"/>
    <property type="match status" value="1"/>
</dbReference>
<feature type="binding site" evidence="17">
    <location>
        <begin position="676"/>
        <end position="683"/>
    </location>
    <ligand>
        <name>ATP</name>
        <dbReference type="ChEBI" id="CHEBI:30616"/>
    </ligand>
</feature>
<dbReference type="InterPro" id="IPR003593">
    <property type="entry name" value="AAA+_ATPase"/>
</dbReference>
<evidence type="ECO:0000256" key="18">
    <source>
        <dbReference type="SAM" id="MobiDB-lite"/>
    </source>
</evidence>
<dbReference type="Pfam" id="PF17755">
    <property type="entry name" value="UvrA_DNA-bind"/>
    <property type="match status" value="1"/>
</dbReference>
<dbReference type="InterPro" id="IPR017871">
    <property type="entry name" value="ABC_transporter-like_CS"/>
</dbReference>
<evidence type="ECO:0000256" key="6">
    <source>
        <dbReference type="ARBA" id="ARBA00022763"/>
    </source>
</evidence>
<keyword evidence="21" id="KW-1185">Reference proteome</keyword>
<dbReference type="GO" id="GO:0009380">
    <property type="term" value="C:excinuclease repair complex"/>
    <property type="evidence" value="ECO:0007669"/>
    <property type="project" value="InterPro"/>
</dbReference>
<dbReference type="SUPFAM" id="SSF52540">
    <property type="entry name" value="P-loop containing nucleoside triphosphate hydrolases"/>
    <property type="match status" value="2"/>
</dbReference>
<feature type="region of interest" description="Disordered" evidence="18">
    <location>
        <begin position="1"/>
        <end position="23"/>
    </location>
</feature>
<keyword evidence="12 17" id="KW-0238">DNA-binding</keyword>
<dbReference type="OrthoDB" id="9809851at2"/>
<dbReference type="HOGENOM" id="CLU_001370_0_0_3"/>
<dbReference type="Gene3D" id="3.40.50.300">
    <property type="entry name" value="P-loop containing nucleotide triphosphate hydrolases"/>
    <property type="match status" value="3"/>
</dbReference>
<evidence type="ECO:0000256" key="17">
    <source>
        <dbReference type="HAMAP-Rule" id="MF_00205"/>
    </source>
</evidence>
<dbReference type="Gene3D" id="3.30.190.20">
    <property type="match status" value="1"/>
</dbReference>
<comment type="similarity">
    <text evidence="14 17">Belongs to the ABC transporter superfamily. UvrA family.</text>
</comment>
<feature type="zinc finger region" description="C4-type" evidence="17">
    <location>
        <begin position="775"/>
        <end position="801"/>
    </location>
</feature>
<evidence type="ECO:0000256" key="14">
    <source>
        <dbReference type="ARBA" id="ARBA00038000"/>
    </source>
</evidence>
<dbReference type="Gene3D" id="1.20.1580.10">
    <property type="entry name" value="ABC transporter ATPase like domain"/>
    <property type="match status" value="3"/>
</dbReference>
<keyword evidence="6 17" id="KW-0227">DNA damage</keyword>
<feature type="zinc finger region" description="C4-type" evidence="17">
    <location>
        <begin position="298"/>
        <end position="325"/>
    </location>
</feature>
<evidence type="ECO:0000313" key="20">
    <source>
        <dbReference type="EMBL" id="EDX77230.1"/>
    </source>
</evidence>
<evidence type="ECO:0000256" key="8">
    <source>
        <dbReference type="ARBA" id="ARBA00022771"/>
    </source>
</evidence>
<dbReference type="InterPro" id="IPR027417">
    <property type="entry name" value="P-loop_NTPase"/>
</dbReference>
<evidence type="ECO:0000256" key="15">
    <source>
        <dbReference type="ARBA" id="ARBA00039316"/>
    </source>
</evidence>
<accession>B4VL53</accession>
<keyword evidence="13 17" id="KW-0234">DNA repair</keyword>
<dbReference type="Pfam" id="PF17760">
    <property type="entry name" value="UvrA_inter"/>
    <property type="match status" value="1"/>
</dbReference>
<dbReference type="GO" id="GO:0003677">
    <property type="term" value="F:DNA binding"/>
    <property type="evidence" value="ECO:0007669"/>
    <property type="project" value="UniProtKB-UniRule"/>
</dbReference>
<feature type="region of interest" description="Disordered" evidence="18">
    <location>
        <begin position="264"/>
        <end position="284"/>
    </location>
</feature>
<dbReference type="PROSITE" id="PS50893">
    <property type="entry name" value="ABC_TRANSPORTER_2"/>
    <property type="match status" value="1"/>
</dbReference>
<dbReference type="GO" id="GO:0006289">
    <property type="term" value="P:nucleotide-excision repair"/>
    <property type="evidence" value="ECO:0007669"/>
    <property type="project" value="UniProtKB-UniRule"/>
</dbReference>
<dbReference type="HAMAP" id="MF_00205">
    <property type="entry name" value="UvrA"/>
    <property type="match status" value="1"/>
</dbReference>
<gene>
    <name evidence="17" type="primary">uvrA</name>
    <name evidence="20" type="ORF">MC7420_367</name>
</gene>
<keyword evidence="3 17" id="KW-0479">Metal-binding</keyword>
<feature type="compositionally biased region" description="Polar residues" evidence="18">
    <location>
        <begin position="7"/>
        <end position="23"/>
    </location>
</feature>
<evidence type="ECO:0000256" key="11">
    <source>
        <dbReference type="ARBA" id="ARBA00022881"/>
    </source>
</evidence>
<evidence type="ECO:0000256" key="12">
    <source>
        <dbReference type="ARBA" id="ARBA00023125"/>
    </source>
</evidence>
<dbReference type="STRING" id="118168.MC7420_367"/>
<dbReference type="Proteomes" id="UP000003835">
    <property type="component" value="Unassembled WGS sequence"/>
</dbReference>
<dbReference type="InterPro" id="IPR004602">
    <property type="entry name" value="UvrA"/>
</dbReference>
<dbReference type="SMART" id="SM00382">
    <property type="entry name" value="AAA"/>
    <property type="match status" value="1"/>
</dbReference>
<evidence type="ECO:0000256" key="10">
    <source>
        <dbReference type="ARBA" id="ARBA00022840"/>
    </source>
</evidence>
<dbReference type="PROSITE" id="PS00211">
    <property type="entry name" value="ABC_TRANSPORTER_1"/>
    <property type="match status" value="2"/>
</dbReference>
<evidence type="ECO:0000256" key="7">
    <source>
        <dbReference type="ARBA" id="ARBA00022769"/>
    </source>
</evidence>
<organism evidence="20 21">
    <name type="scientific">Coleofasciculus chthonoplastes PCC 7420</name>
    <dbReference type="NCBI Taxonomy" id="118168"/>
    <lineage>
        <taxon>Bacteria</taxon>
        <taxon>Bacillati</taxon>
        <taxon>Cyanobacteriota</taxon>
        <taxon>Cyanophyceae</taxon>
        <taxon>Coleofasciculales</taxon>
        <taxon>Coleofasciculaceae</taxon>
        <taxon>Coleofasciculus</taxon>
    </lineage>
</organism>
<feature type="binding site" evidence="17">
    <location>
        <begin position="53"/>
        <end position="60"/>
    </location>
    <ligand>
        <name>ATP</name>
        <dbReference type="ChEBI" id="CHEBI:30616"/>
    </ligand>
</feature>
<evidence type="ECO:0000259" key="19">
    <source>
        <dbReference type="PROSITE" id="PS50893"/>
    </source>
</evidence>
<dbReference type="GO" id="GO:0009381">
    <property type="term" value="F:excinuclease ABC activity"/>
    <property type="evidence" value="ECO:0007669"/>
    <property type="project" value="UniProtKB-UniRule"/>
</dbReference>
<dbReference type="GO" id="GO:0016887">
    <property type="term" value="F:ATP hydrolysis activity"/>
    <property type="evidence" value="ECO:0007669"/>
    <property type="project" value="InterPro"/>
</dbReference>
<keyword evidence="17" id="KW-0742">SOS response</keyword>
<dbReference type="GO" id="GO:0009432">
    <property type="term" value="P:SOS response"/>
    <property type="evidence" value="ECO:0007669"/>
    <property type="project" value="UniProtKB-UniRule"/>
</dbReference>
<dbReference type="InterPro" id="IPR041552">
    <property type="entry name" value="UvrA_DNA-bd"/>
</dbReference>
<dbReference type="GO" id="GO:0008270">
    <property type="term" value="F:zinc ion binding"/>
    <property type="evidence" value="ECO:0007669"/>
    <property type="project" value="UniProtKB-UniRule"/>
</dbReference>
<dbReference type="InterPro" id="IPR003439">
    <property type="entry name" value="ABC_transporter-like_ATP-bd"/>
</dbReference>
<dbReference type="FunFam" id="1.20.1580.10:FF:000002">
    <property type="entry name" value="UvrABC system protein A"/>
    <property type="match status" value="1"/>
</dbReference>
<dbReference type="CDD" id="cd03271">
    <property type="entry name" value="ABC_UvrA_II"/>
    <property type="match status" value="1"/>
</dbReference>
<evidence type="ECO:0000256" key="3">
    <source>
        <dbReference type="ARBA" id="ARBA00022723"/>
    </source>
</evidence>
<evidence type="ECO:0000256" key="16">
    <source>
        <dbReference type="ARBA" id="ARBA00042156"/>
    </source>
</evidence>
<sequence>MSDPTPIASNPTPSLNGNQPPSQNTIRIRGARQHNLKNINLDLPRDRLIVFTGVSGSGKSSLAFDTIFAEGQRRYVESLSAYARQFLGQLDKPDVDAIEGLSPAISIDQKSTSNNPRSTVGTVTEIYDYLRLLFGRAGEPHCPICDRNIAPQTIDQMCDRVMELPDRTKFHILAPVVRGKKGTHKKLLSSLAAEGFVRVRVDGVIQTLSDPIELDKNYTHTIEVVIDRLIKKPGLQERLTDSLATCLKLSSGIAVIQVLNDSTAVPPDSKSIPTDEKNTRSSEQQIPQEIVFSENFACPEHGAVMEELSPRLFSFNSPYGACPHCHGLGNLRTFSPELVVPEPSQPIYCAIAPWSDRDNSYYLSLLYNIGQAYGFELGTPWQKLNPEQKQVILYGADNPIWIEEYNDYRRYRGVLPILQKQYDETNSDTYKQKLEQYLVDQPCEVCKGKRLKPETLAVRLGQYRITDLIEVSIGESRQRIDQLNLSSRQAKIGELALKEIKARLQFLLDVGLDYLTLDRAAMTLSGGEAQRIRLATQIGAGLTGVLYVLDEPSIGLHQRDNGRLLATLQKLRDLGNTLIVVEHDEETIRTADCIIDIGPKAGVHGGEIVVQGNLGELLNSETSLTGAYLSGRQRIETPGERREGNGRLLALKNAHRNNLKHIDVEIHLGKLVCITGVSGSGKSTLVNELLYPALQHHLSRKIPFPKELGKVKGLNGVDKAIVIDQSPIGRTPRSNPATYTGVFDVIRGLFAETIEAKARGYKAGRFSFNVKGGRCEACGGQGVNVIEMNFLPDVYVQCEVCKGARYNRETLQVKYKGYSIADVLNMTVEEALEVFKNIPRAVNRLQTLVDVGLGYVHLGQPAPTLSGGEAQRVKLATELSRRATGKTLYLIDEPTTGLSFYDVHHLLNVLQRLVDKGNSVLVIEHNLDVIRSSDWVIDLGPEGGDKGGEVIAVGTPEDVAENEKSYTGMYLKEVLKQYPLKGESASC</sequence>
<reference evidence="20 21" key="1">
    <citation type="submission" date="2008-07" db="EMBL/GenBank/DDBJ databases">
        <authorList>
            <person name="Tandeau de Marsac N."/>
            <person name="Ferriera S."/>
            <person name="Johnson J."/>
            <person name="Kravitz S."/>
            <person name="Beeson K."/>
            <person name="Sutton G."/>
            <person name="Rogers Y.-H."/>
            <person name="Friedman R."/>
            <person name="Frazier M."/>
            <person name="Venter J.C."/>
        </authorList>
    </citation>
    <scope>NUCLEOTIDE SEQUENCE [LARGE SCALE GENOMIC DNA]</scope>
    <source>
        <strain evidence="20 21">PCC 7420</strain>
    </source>
</reference>
<dbReference type="EMBL" id="DS989844">
    <property type="protein sequence ID" value="EDX77230.1"/>
    <property type="molecule type" value="Genomic_DNA"/>
</dbReference>
<dbReference type="GO" id="GO:0005524">
    <property type="term" value="F:ATP binding"/>
    <property type="evidence" value="ECO:0007669"/>
    <property type="project" value="UniProtKB-UniRule"/>
</dbReference>
<dbReference type="AlphaFoldDB" id="B4VL53"/>
<evidence type="ECO:0000256" key="1">
    <source>
        <dbReference type="ARBA" id="ARBA00004496"/>
    </source>
</evidence>
<keyword evidence="2 17" id="KW-0963">Cytoplasm</keyword>
<dbReference type="eggNOG" id="COG0178">
    <property type="taxonomic scope" value="Bacteria"/>
</dbReference>
<evidence type="ECO:0000256" key="5">
    <source>
        <dbReference type="ARBA" id="ARBA00022741"/>
    </source>
</evidence>
<dbReference type="GO" id="GO:0005737">
    <property type="term" value="C:cytoplasm"/>
    <property type="evidence" value="ECO:0007669"/>
    <property type="project" value="UniProtKB-SubCell"/>
</dbReference>
<proteinExistence type="inferred from homology"/>
<comment type="subunit">
    <text evidence="17">Forms a heterotetramer with UvrB during the search for lesions.</text>
</comment>
<keyword evidence="7 17" id="KW-0228">DNA excision</keyword>
<evidence type="ECO:0000256" key="2">
    <source>
        <dbReference type="ARBA" id="ARBA00022490"/>
    </source>
</evidence>
<dbReference type="RefSeq" id="WP_006099344.1">
    <property type="nucleotide sequence ID" value="NZ_DS989844.1"/>
</dbReference>
<dbReference type="NCBIfam" id="TIGR00630">
    <property type="entry name" value="uvra"/>
    <property type="match status" value="1"/>
</dbReference>
<evidence type="ECO:0000313" key="21">
    <source>
        <dbReference type="Proteomes" id="UP000003835"/>
    </source>
</evidence>
<comment type="function">
    <text evidence="17">The UvrABC repair system catalyzes the recognition and processing of DNA lesions. UvrA is an ATPase and a DNA-binding protein. A damage recognition complex composed of 2 UvrA and 2 UvrB subunits scans DNA for abnormalities. When the presence of a lesion has been verified by UvrB, the UvrA molecules dissociate.</text>
</comment>
<dbReference type="CDD" id="cd03270">
    <property type="entry name" value="ABC_UvrA_I"/>
    <property type="match status" value="1"/>
</dbReference>
<evidence type="ECO:0000256" key="13">
    <source>
        <dbReference type="ARBA" id="ARBA00023204"/>
    </source>
</evidence>
<dbReference type="InterPro" id="IPR041102">
    <property type="entry name" value="UvrA_inter"/>
</dbReference>